<feature type="domain" description="Protein kinase" evidence="6">
    <location>
        <begin position="17"/>
        <end position="269"/>
    </location>
</feature>
<feature type="compositionally biased region" description="Basic and acidic residues" evidence="5">
    <location>
        <begin position="420"/>
        <end position="432"/>
    </location>
</feature>
<feature type="compositionally biased region" description="Low complexity" evidence="5">
    <location>
        <begin position="380"/>
        <end position="389"/>
    </location>
</feature>
<dbReference type="FunCoup" id="A2EN63">
    <property type="interactions" value="669"/>
</dbReference>
<keyword evidence="1 3" id="KW-0547">Nucleotide-binding</keyword>
<dbReference type="FunFam" id="3.30.200.20:FF:000042">
    <property type="entry name" value="Aurora kinase A"/>
    <property type="match status" value="1"/>
</dbReference>
<keyword evidence="4" id="KW-0723">Serine/threonine-protein kinase</keyword>
<dbReference type="PROSITE" id="PS50011">
    <property type="entry name" value="PROTEIN_KINASE_DOM"/>
    <property type="match status" value="1"/>
</dbReference>
<protein>
    <submittedName>
        <fullName evidence="7">CAMK family protein kinase</fullName>
    </submittedName>
</protein>
<dbReference type="VEuPathDB" id="TrichDB:TVAGG3_0546410"/>
<dbReference type="InterPro" id="IPR000719">
    <property type="entry name" value="Prot_kinase_dom"/>
</dbReference>
<evidence type="ECO:0000313" key="8">
    <source>
        <dbReference type="Proteomes" id="UP000001542"/>
    </source>
</evidence>
<dbReference type="PROSITE" id="PS00107">
    <property type="entry name" value="PROTEIN_KINASE_ATP"/>
    <property type="match status" value="1"/>
</dbReference>
<reference evidence="7" key="1">
    <citation type="submission" date="2006-10" db="EMBL/GenBank/DDBJ databases">
        <authorList>
            <person name="Amadeo P."/>
            <person name="Zhao Q."/>
            <person name="Wortman J."/>
            <person name="Fraser-Liggett C."/>
            <person name="Carlton J."/>
        </authorList>
    </citation>
    <scope>NUCLEOTIDE SEQUENCE</scope>
    <source>
        <strain evidence="7">G3</strain>
    </source>
</reference>
<evidence type="ECO:0000256" key="4">
    <source>
        <dbReference type="RuleBase" id="RU000304"/>
    </source>
</evidence>
<dbReference type="Pfam" id="PF00069">
    <property type="entry name" value="Pkinase"/>
    <property type="match status" value="1"/>
</dbReference>
<evidence type="ECO:0000256" key="3">
    <source>
        <dbReference type="PROSITE-ProRule" id="PRU10141"/>
    </source>
</evidence>
<dbReference type="InParanoid" id="A2EN63"/>
<dbReference type="STRING" id="5722.A2EN63"/>
<evidence type="ECO:0000259" key="6">
    <source>
        <dbReference type="PROSITE" id="PS50011"/>
    </source>
</evidence>
<proteinExistence type="inferred from homology"/>
<feature type="region of interest" description="Disordered" evidence="5">
    <location>
        <begin position="366"/>
        <end position="447"/>
    </location>
</feature>
<evidence type="ECO:0000256" key="5">
    <source>
        <dbReference type="SAM" id="MobiDB-lite"/>
    </source>
</evidence>
<keyword evidence="7" id="KW-0418">Kinase</keyword>
<dbReference type="CDD" id="cd14003">
    <property type="entry name" value="STKc_AMPK-like"/>
    <property type="match status" value="1"/>
</dbReference>
<dbReference type="KEGG" id="tva:4763795"/>
<dbReference type="VEuPathDB" id="TrichDB:TVAG_353410"/>
<dbReference type="PANTHER" id="PTHR24346:SF30">
    <property type="entry name" value="MATERNAL EMBRYONIC LEUCINE ZIPPER KINASE"/>
    <property type="match status" value="1"/>
</dbReference>
<dbReference type="OrthoDB" id="1928777at2759"/>
<feature type="compositionally biased region" description="Basic residues" evidence="5">
    <location>
        <begin position="434"/>
        <end position="447"/>
    </location>
</feature>
<dbReference type="SUPFAM" id="SSF56112">
    <property type="entry name" value="Protein kinase-like (PK-like)"/>
    <property type="match status" value="1"/>
</dbReference>
<dbReference type="InterPro" id="IPR011009">
    <property type="entry name" value="Kinase-like_dom_sf"/>
</dbReference>
<comment type="similarity">
    <text evidence="4">Belongs to the protein kinase superfamily.</text>
</comment>
<dbReference type="PROSITE" id="PS00108">
    <property type="entry name" value="PROTEIN_KINASE_ST"/>
    <property type="match status" value="1"/>
</dbReference>
<dbReference type="eggNOG" id="KOG0583">
    <property type="taxonomic scope" value="Eukaryota"/>
</dbReference>
<dbReference type="RefSeq" id="XP_001318123.1">
    <property type="nucleotide sequence ID" value="XM_001318088.1"/>
</dbReference>
<keyword evidence="8" id="KW-1185">Reference proteome</keyword>
<dbReference type="FunFam" id="1.10.510.10:FF:000271">
    <property type="entry name" value="Non-specific serine/threonine protein kinase"/>
    <property type="match status" value="1"/>
</dbReference>
<evidence type="ECO:0000313" key="7">
    <source>
        <dbReference type="EMBL" id="EAY05900.1"/>
    </source>
</evidence>
<dbReference type="SMR" id="A2EN63"/>
<dbReference type="GO" id="GO:0005524">
    <property type="term" value="F:ATP binding"/>
    <property type="evidence" value="ECO:0007669"/>
    <property type="project" value="UniProtKB-UniRule"/>
</dbReference>
<reference evidence="7" key="2">
    <citation type="journal article" date="2007" name="Science">
        <title>Draft genome sequence of the sexually transmitted pathogen Trichomonas vaginalis.</title>
        <authorList>
            <person name="Carlton J.M."/>
            <person name="Hirt R.P."/>
            <person name="Silva J.C."/>
            <person name="Delcher A.L."/>
            <person name="Schatz M."/>
            <person name="Zhao Q."/>
            <person name="Wortman J.R."/>
            <person name="Bidwell S.L."/>
            <person name="Alsmark U.C.M."/>
            <person name="Besteiro S."/>
            <person name="Sicheritz-Ponten T."/>
            <person name="Noel C.J."/>
            <person name="Dacks J.B."/>
            <person name="Foster P.G."/>
            <person name="Simillion C."/>
            <person name="Van de Peer Y."/>
            <person name="Miranda-Saavedra D."/>
            <person name="Barton G.J."/>
            <person name="Westrop G.D."/>
            <person name="Mueller S."/>
            <person name="Dessi D."/>
            <person name="Fiori P.L."/>
            <person name="Ren Q."/>
            <person name="Paulsen I."/>
            <person name="Zhang H."/>
            <person name="Bastida-Corcuera F.D."/>
            <person name="Simoes-Barbosa A."/>
            <person name="Brown M.T."/>
            <person name="Hayes R.D."/>
            <person name="Mukherjee M."/>
            <person name="Okumura C.Y."/>
            <person name="Schneider R."/>
            <person name="Smith A.J."/>
            <person name="Vanacova S."/>
            <person name="Villalvazo M."/>
            <person name="Haas B.J."/>
            <person name="Pertea M."/>
            <person name="Feldblyum T.V."/>
            <person name="Utterback T.R."/>
            <person name="Shu C.L."/>
            <person name="Osoegawa K."/>
            <person name="de Jong P.J."/>
            <person name="Hrdy I."/>
            <person name="Horvathova L."/>
            <person name="Zubacova Z."/>
            <person name="Dolezal P."/>
            <person name="Malik S.B."/>
            <person name="Logsdon J.M. Jr."/>
            <person name="Henze K."/>
            <person name="Gupta A."/>
            <person name="Wang C.C."/>
            <person name="Dunne R.L."/>
            <person name="Upcroft J.A."/>
            <person name="Upcroft P."/>
            <person name="White O."/>
            <person name="Salzberg S.L."/>
            <person name="Tang P."/>
            <person name="Chiu C.-H."/>
            <person name="Lee Y.-S."/>
            <person name="Embley T.M."/>
            <person name="Coombs G.H."/>
            <person name="Mottram J.C."/>
            <person name="Tachezy J."/>
            <person name="Fraser-Liggett C.M."/>
            <person name="Johnson P.J."/>
        </authorList>
    </citation>
    <scope>NUCLEOTIDE SEQUENCE [LARGE SCALE GENOMIC DNA]</scope>
    <source>
        <strain evidence="7">G3</strain>
    </source>
</reference>
<gene>
    <name evidence="7" type="ORF">TVAG_353410</name>
</gene>
<feature type="binding site" evidence="3">
    <location>
        <position position="46"/>
    </location>
    <ligand>
        <name>ATP</name>
        <dbReference type="ChEBI" id="CHEBI:30616"/>
    </ligand>
</feature>
<dbReference type="GO" id="GO:0004674">
    <property type="term" value="F:protein serine/threonine kinase activity"/>
    <property type="evidence" value="ECO:0000318"/>
    <property type="project" value="GO_Central"/>
</dbReference>
<evidence type="ECO:0000256" key="2">
    <source>
        <dbReference type="ARBA" id="ARBA00022840"/>
    </source>
</evidence>
<name>A2EN63_TRIV3</name>
<dbReference type="PANTHER" id="PTHR24346">
    <property type="entry name" value="MAP/MICROTUBULE AFFINITY-REGULATING KINASE"/>
    <property type="match status" value="1"/>
</dbReference>
<evidence type="ECO:0000256" key="1">
    <source>
        <dbReference type="ARBA" id="ARBA00022741"/>
    </source>
</evidence>
<dbReference type="InterPro" id="IPR017441">
    <property type="entry name" value="Protein_kinase_ATP_BS"/>
</dbReference>
<dbReference type="InterPro" id="IPR008271">
    <property type="entry name" value="Ser/Thr_kinase_AS"/>
</dbReference>
<sequence>MTSTGVQVVAPTKIGPYTIRGTVGEGAFSVVKLAYNEEKQQYYACKIVPKSRLSTHHLEKRFELEIRINQQMHHPGIVGMIDILKDKLNYYVIMEFCPNGELFQYIVDHGRLKEDEARPKIRELLKTLDYIHHMGVTHRDLKPENILLDKFGQLKVSDFGLSRFLDSKGLASTPCGSPCYASPECISGKPYDGITSDVWSSGVILYAMVTGQLPWTKRNQTQLFEQIRHGEYTIPSYLSYQCTDFIRGLMTVDNKKRLTIPQALKHPFLSDTQQVELHDVDASQYISLRRVDDFFDIDISCSSIPTGYRKTDNLSAALLNYEQSSNIIQGKSSTRVRLRPAKFARNARLIRTNEDQKDLIIHSVRRSSIMESTDEPEPKSSASSRAAAATEITSKRHSTGFKKVISIPEEPPKRKAAPRKSADNTEQYEAKPRAVAKRIARPKPVKL</sequence>
<accession>A2EN63</accession>
<dbReference type="Gene3D" id="1.10.510.10">
    <property type="entry name" value="Transferase(Phosphotransferase) domain 1"/>
    <property type="match status" value="1"/>
</dbReference>
<dbReference type="SMART" id="SM00220">
    <property type="entry name" value="S_TKc"/>
    <property type="match status" value="1"/>
</dbReference>
<keyword evidence="2 3" id="KW-0067">ATP-binding</keyword>
<keyword evidence="7" id="KW-0808">Transferase</keyword>
<dbReference type="EMBL" id="DS113437">
    <property type="protein sequence ID" value="EAY05900.1"/>
    <property type="molecule type" value="Genomic_DNA"/>
</dbReference>
<dbReference type="Proteomes" id="UP000001542">
    <property type="component" value="Unassembled WGS sequence"/>
</dbReference>
<dbReference type="AlphaFoldDB" id="A2EN63"/>
<organism evidence="7 8">
    <name type="scientific">Trichomonas vaginalis (strain ATCC PRA-98 / G3)</name>
    <dbReference type="NCBI Taxonomy" id="412133"/>
    <lineage>
        <taxon>Eukaryota</taxon>
        <taxon>Metamonada</taxon>
        <taxon>Parabasalia</taxon>
        <taxon>Trichomonadida</taxon>
        <taxon>Trichomonadidae</taxon>
        <taxon>Trichomonas</taxon>
    </lineage>
</organism>